<protein>
    <submittedName>
        <fullName evidence="1">Uncharacterized protein</fullName>
    </submittedName>
</protein>
<proteinExistence type="predicted"/>
<evidence type="ECO:0000313" key="1">
    <source>
        <dbReference type="EMBL" id="VFU64512.1"/>
    </source>
</evidence>
<dbReference type="EMBL" id="CAADRP010002262">
    <property type="protein sequence ID" value="VFU64512.1"/>
    <property type="molecule type" value="Genomic_DNA"/>
</dbReference>
<accession>A0A6N2NG34</accession>
<reference evidence="1" key="1">
    <citation type="submission" date="2019-03" db="EMBL/GenBank/DDBJ databases">
        <authorList>
            <person name="Mank J."/>
            <person name="Almeida P."/>
        </authorList>
    </citation>
    <scope>NUCLEOTIDE SEQUENCE</scope>
    <source>
        <strain evidence="1">78183</strain>
    </source>
</reference>
<name>A0A6N2NG34_SALVM</name>
<gene>
    <name evidence="1" type="ORF">SVIM_LOCUS494317</name>
</gene>
<organism evidence="1">
    <name type="scientific">Salix viminalis</name>
    <name type="common">Common osier</name>
    <name type="synonym">Basket willow</name>
    <dbReference type="NCBI Taxonomy" id="40686"/>
    <lineage>
        <taxon>Eukaryota</taxon>
        <taxon>Viridiplantae</taxon>
        <taxon>Streptophyta</taxon>
        <taxon>Embryophyta</taxon>
        <taxon>Tracheophyta</taxon>
        <taxon>Spermatophyta</taxon>
        <taxon>Magnoliopsida</taxon>
        <taxon>eudicotyledons</taxon>
        <taxon>Gunneridae</taxon>
        <taxon>Pentapetalae</taxon>
        <taxon>rosids</taxon>
        <taxon>fabids</taxon>
        <taxon>Malpighiales</taxon>
        <taxon>Salicaceae</taxon>
        <taxon>Saliceae</taxon>
        <taxon>Salix</taxon>
    </lineage>
</organism>
<dbReference type="AlphaFoldDB" id="A0A6N2NG34"/>
<sequence>MGSTHTSLISALQYTRIIFPFVAPSPAGTGTACSSFLLPNYLLSHHKRKTLYSLYSIFSLLEDFQGQRRQVCVSDMKLFV</sequence>